<dbReference type="InterPro" id="IPR012373">
    <property type="entry name" value="Ferrdict_sens_TM"/>
</dbReference>
<organism evidence="2 3">
    <name type="scientific">Gloeomargarita lithophora Alchichica-D10</name>
    <dbReference type="NCBI Taxonomy" id="1188229"/>
    <lineage>
        <taxon>Bacteria</taxon>
        <taxon>Bacillati</taxon>
        <taxon>Cyanobacteriota</taxon>
        <taxon>Cyanophyceae</taxon>
        <taxon>Gloeomargaritales</taxon>
        <taxon>Gloeomargaritaceae</taxon>
        <taxon>Gloeomargarita</taxon>
    </lineage>
</organism>
<name>A0A1J0ADX0_9CYAN</name>
<feature type="transmembrane region" description="Helical" evidence="1">
    <location>
        <begin position="86"/>
        <end position="108"/>
    </location>
</feature>
<dbReference type="PANTHER" id="PTHR30273:SF2">
    <property type="entry name" value="PROTEIN FECR"/>
    <property type="match status" value="1"/>
</dbReference>
<dbReference type="PANTHER" id="PTHR30273">
    <property type="entry name" value="PERIPLASMIC SIGNAL SENSOR AND SIGMA FACTOR ACTIVATOR FECR-RELATED"/>
    <property type="match status" value="1"/>
</dbReference>
<evidence type="ECO:0000313" key="2">
    <source>
        <dbReference type="EMBL" id="APB34121.1"/>
    </source>
</evidence>
<evidence type="ECO:0000256" key="1">
    <source>
        <dbReference type="SAM" id="Phobius"/>
    </source>
</evidence>
<dbReference type="OrthoDB" id="463972at2"/>
<dbReference type="KEGG" id="glt:GlitD10_1795"/>
<dbReference type="Proteomes" id="UP000180235">
    <property type="component" value="Chromosome"/>
</dbReference>
<dbReference type="RefSeq" id="WP_071454612.1">
    <property type="nucleotide sequence ID" value="NZ_CP017675.1"/>
</dbReference>
<accession>A0A1J0ADX0</accession>
<keyword evidence="1" id="KW-1133">Transmembrane helix</keyword>
<keyword evidence="3" id="KW-1185">Reference proteome</keyword>
<protein>
    <submittedName>
        <fullName evidence="2">Transmembrane anti-sigma factor</fullName>
    </submittedName>
</protein>
<sequence length="158" mass="17218">MQITRPESPDRFELLSAYLDGEASPEEQALVAHWLATDPEAQRVYQQLISIHELCQDLPVPASGVSADQMVTGVITKITHRARKRLAWSGIIVAASALVGGVVSGLIWRSPTPEFAQQSPSPQTPTAATLRNPGRALQITLEQPPVVIPVQVRQQVRD</sequence>
<reference evidence="2 3" key="1">
    <citation type="submission" date="2016-10" db="EMBL/GenBank/DDBJ databases">
        <title>Description of Gloeomargarita lithophora gen. nov., sp. nov., a thylakoid-bearing basal-branching cyanobacterium with intracellular carbonates, and proposal for Gloeomargaritales ord. nov.</title>
        <authorList>
            <person name="Moreira D."/>
            <person name="Tavera R."/>
            <person name="Benzerara K."/>
            <person name="Skouri-Panet F."/>
            <person name="Couradeau E."/>
            <person name="Gerard E."/>
            <person name="Loussert C."/>
            <person name="Novelo E."/>
            <person name="Zivanovic Y."/>
            <person name="Lopez-Garcia P."/>
        </authorList>
    </citation>
    <scope>NUCLEOTIDE SEQUENCE [LARGE SCALE GENOMIC DNA]</scope>
    <source>
        <strain evidence="2 3">D10</strain>
    </source>
</reference>
<keyword evidence="1" id="KW-0472">Membrane</keyword>
<dbReference type="GO" id="GO:0016989">
    <property type="term" value="F:sigma factor antagonist activity"/>
    <property type="evidence" value="ECO:0007669"/>
    <property type="project" value="TreeGrafter"/>
</dbReference>
<evidence type="ECO:0000313" key="3">
    <source>
        <dbReference type="Proteomes" id="UP000180235"/>
    </source>
</evidence>
<keyword evidence="1 2" id="KW-0812">Transmembrane</keyword>
<gene>
    <name evidence="2" type="ORF">GlitD10_1795</name>
</gene>
<dbReference type="STRING" id="1188229.GlitD10_1795"/>
<dbReference type="AlphaFoldDB" id="A0A1J0ADX0"/>
<proteinExistence type="predicted"/>
<dbReference type="EMBL" id="CP017675">
    <property type="protein sequence ID" value="APB34121.1"/>
    <property type="molecule type" value="Genomic_DNA"/>
</dbReference>